<dbReference type="Gene3D" id="3.40.50.2020">
    <property type="match status" value="1"/>
</dbReference>
<organism evidence="3 4">
    <name type="scientific">candidate division TA06 bacterium</name>
    <dbReference type="NCBI Taxonomy" id="2250710"/>
    <lineage>
        <taxon>Bacteria</taxon>
        <taxon>Bacteria division TA06</taxon>
    </lineage>
</organism>
<dbReference type="InterPro" id="IPR000836">
    <property type="entry name" value="PRTase_dom"/>
</dbReference>
<dbReference type="PANTHER" id="PTHR47505">
    <property type="entry name" value="DNA UTILIZATION PROTEIN YHGH"/>
    <property type="match status" value="1"/>
</dbReference>
<comment type="similarity">
    <text evidence="1">Belongs to the ComF/GntX family.</text>
</comment>
<evidence type="ECO:0000259" key="2">
    <source>
        <dbReference type="Pfam" id="PF00156"/>
    </source>
</evidence>
<accession>A0A660SAV8</accession>
<evidence type="ECO:0000256" key="1">
    <source>
        <dbReference type="ARBA" id="ARBA00008007"/>
    </source>
</evidence>
<dbReference type="Proteomes" id="UP000282321">
    <property type="component" value="Unassembled WGS sequence"/>
</dbReference>
<evidence type="ECO:0000313" key="3">
    <source>
        <dbReference type="EMBL" id="RKX67934.1"/>
    </source>
</evidence>
<dbReference type="Pfam" id="PF00156">
    <property type="entry name" value="Pribosyltran"/>
    <property type="match status" value="1"/>
</dbReference>
<evidence type="ECO:0000313" key="4">
    <source>
        <dbReference type="Proteomes" id="UP000282321"/>
    </source>
</evidence>
<gene>
    <name evidence="3" type="ORF">DRP44_00970</name>
</gene>
<dbReference type="InterPro" id="IPR051910">
    <property type="entry name" value="ComF/GntX_DNA_util-trans"/>
</dbReference>
<dbReference type="SUPFAM" id="SSF53271">
    <property type="entry name" value="PRTase-like"/>
    <property type="match status" value="1"/>
</dbReference>
<dbReference type="PANTHER" id="PTHR47505:SF1">
    <property type="entry name" value="DNA UTILIZATION PROTEIN YHGH"/>
    <property type="match status" value="1"/>
</dbReference>
<dbReference type="AlphaFoldDB" id="A0A660SAV8"/>
<sequence length="226" mass="26350">MFPLRMFLDFFIPNTCYTCGKILEKDEKYLCKKCIQSIEISDIETCLNHQLVLENKYFHHLFYFATYKDVLKDAIHLFKYDNRPELAEILAYFLFYRLNEIQLLLYEYDFILFVPLHHVKKRERGFNQSEELAKQLSLLSGIPVLKNGIVRTHNSISQTKISFESRLKNVNNHFRGGKNAHEIRNKNIILIDDVVTTGSTLNEVAKALIPFGPANIDCLTLATARK</sequence>
<dbReference type="EMBL" id="QNBC01000006">
    <property type="protein sequence ID" value="RKX67934.1"/>
    <property type="molecule type" value="Genomic_DNA"/>
</dbReference>
<protein>
    <recommendedName>
        <fullName evidence="2">Phosphoribosyltransferase domain-containing protein</fullName>
    </recommendedName>
</protein>
<feature type="domain" description="Phosphoribosyltransferase" evidence="2">
    <location>
        <begin position="130"/>
        <end position="224"/>
    </location>
</feature>
<name>A0A660SAV8_UNCT6</name>
<proteinExistence type="inferred from homology"/>
<comment type="caution">
    <text evidence="3">The sequence shown here is derived from an EMBL/GenBank/DDBJ whole genome shotgun (WGS) entry which is preliminary data.</text>
</comment>
<dbReference type="CDD" id="cd06223">
    <property type="entry name" value="PRTases_typeI"/>
    <property type="match status" value="1"/>
</dbReference>
<reference evidence="3 4" key="1">
    <citation type="submission" date="2018-06" db="EMBL/GenBank/DDBJ databases">
        <title>Extensive metabolic versatility and redundancy in microbially diverse, dynamic hydrothermal sediments.</title>
        <authorList>
            <person name="Dombrowski N."/>
            <person name="Teske A."/>
            <person name="Baker B.J."/>
        </authorList>
    </citation>
    <scope>NUCLEOTIDE SEQUENCE [LARGE SCALE GENOMIC DNA]</scope>
    <source>
        <strain evidence="3">B35_G9</strain>
    </source>
</reference>
<dbReference type="InterPro" id="IPR029057">
    <property type="entry name" value="PRTase-like"/>
</dbReference>